<keyword evidence="7" id="KW-0458">Lysosome</keyword>
<dbReference type="GO" id="GO:0005764">
    <property type="term" value="C:lysosome"/>
    <property type="evidence" value="ECO:0007669"/>
    <property type="project" value="UniProtKB-SubCell"/>
</dbReference>
<comment type="function">
    <text evidence="10">Catalyzes the cleavage of thioester bonds from S-palmitoyl-CoA or S-palmitoyl-N-acetylcysteamine (unbranched structures) but does not have activity against palmitoylcysteine or palmitoylated proteins, branched structures or bulky head groups. Conversely, hydrolyzes both long and short chain fatty acyl-CoA substrate.</text>
</comment>
<name>A0A8K0AH40_BRALA</name>
<comment type="catalytic activity">
    <reaction evidence="9">
        <text>S-hexadecanoyl-N-acetylcysteamine + H2O = N-acetylcysteamine + hexadecanoate + H(+)</text>
        <dbReference type="Rhea" id="RHEA:84099"/>
        <dbReference type="ChEBI" id="CHEBI:7896"/>
        <dbReference type="ChEBI" id="CHEBI:15377"/>
        <dbReference type="ChEBI" id="CHEBI:15378"/>
        <dbReference type="ChEBI" id="CHEBI:74410"/>
        <dbReference type="ChEBI" id="CHEBI:233601"/>
    </reaction>
</comment>
<dbReference type="GO" id="GO:0016790">
    <property type="term" value="F:thiolester hydrolase activity"/>
    <property type="evidence" value="ECO:0007669"/>
    <property type="project" value="TreeGrafter"/>
</dbReference>
<dbReference type="Proteomes" id="UP000838412">
    <property type="component" value="Chromosome 8"/>
</dbReference>
<dbReference type="PANTHER" id="PTHR11247">
    <property type="entry name" value="PALMITOYL-PROTEIN THIOESTERASE/DOLICHYLDIPHOSPHATASE 1"/>
    <property type="match status" value="1"/>
</dbReference>
<sequence length="221" mass="25594">MWEQVRGFQKAMAPIMQQAKDGVHIICYSQGGLICRGVLESMDNHNVDTFISLSSPLMGQYGDTDYLKYVFPHYLKENLYKVAYTSYGQDISISNYWNDPHHQDLYKETSVFLAVLNNQTAKNDKSVEYKNNFLKLKKLVLIGGPDDGVITPWQSSHFAFYDANETVVEMKGQEVYQRDYFGLKTMDARGDVTTYEIPGVQHLDWHKNQTVFDNYIEKWLT</sequence>
<comment type="subcellular location">
    <subcellularLocation>
        <location evidence="1">Lysosome</location>
    </subcellularLocation>
</comment>
<dbReference type="InterPro" id="IPR029058">
    <property type="entry name" value="AB_hydrolase_fold"/>
</dbReference>
<evidence type="ECO:0000256" key="6">
    <source>
        <dbReference type="ARBA" id="ARBA00023180"/>
    </source>
</evidence>
<dbReference type="Gene3D" id="3.40.50.1820">
    <property type="entry name" value="alpha/beta hydrolase"/>
    <property type="match status" value="1"/>
</dbReference>
<dbReference type="SUPFAM" id="SSF53474">
    <property type="entry name" value="alpha/beta-Hydrolases"/>
    <property type="match status" value="1"/>
</dbReference>
<keyword evidence="4" id="KW-0378">Hydrolase</keyword>
<evidence type="ECO:0000256" key="2">
    <source>
        <dbReference type="ARBA" id="ARBA00010758"/>
    </source>
</evidence>
<dbReference type="EMBL" id="OV696693">
    <property type="protein sequence ID" value="CAH1272584.1"/>
    <property type="molecule type" value="Genomic_DNA"/>
</dbReference>
<proteinExistence type="inferred from homology"/>
<keyword evidence="3" id="KW-0732">Signal</keyword>
<accession>A0A8K0AH40</accession>
<organism evidence="11 12">
    <name type="scientific">Branchiostoma lanceolatum</name>
    <name type="common">Common lancelet</name>
    <name type="synonym">Amphioxus lanceolatum</name>
    <dbReference type="NCBI Taxonomy" id="7740"/>
    <lineage>
        <taxon>Eukaryota</taxon>
        <taxon>Metazoa</taxon>
        <taxon>Chordata</taxon>
        <taxon>Cephalochordata</taxon>
        <taxon>Leptocardii</taxon>
        <taxon>Amphioxiformes</taxon>
        <taxon>Branchiostomatidae</taxon>
        <taxon>Branchiostoma</taxon>
    </lineage>
</organism>
<evidence type="ECO:0000256" key="9">
    <source>
        <dbReference type="ARBA" id="ARBA00093223"/>
    </source>
</evidence>
<evidence type="ECO:0000256" key="10">
    <source>
        <dbReference type="ARBA" id="ARBA00093353"/>
    </source>
</evidence>
<evidence type="ECO:0000256" key="8">
    <source>
        <dbReference type="ARBA" id="ARBA00038848"/>
    </source>
</evidence>
<gene>
    <name evidence="11" type="primary">PPT2</name>
    <name evidence="11" type="ORF">BLAG_LOCUS24187</name>
</gene>
<evidence type="ECO:0000313" key="12">
    <source>
        <dbReference type="Proteomes" id="UP000838412"/>
    </source>
</evidence>
<dbReference type="AlphaFoldDB" id="A0A8K0AH40"/>
<comment type="similarity">
    <text evidence="2">Belongs to the palmitoyl-protein thioesterase family.</text>
</comment>
<dbReference type="FunFam" id="3.40.50.1820:FF:000037">
    <property type="entry name" value="Lysosomal thioesterase PPT2 homolog"/>
    <property type="match status" value="1"/>
</dbReference>
<dbReference type="PANTHER" id="PTHR11247:SF27">
    <property type="entry name" value="LYSOSOMAL THIOESTERASE PPT2"/>
    <property type="match status" value="1"/>
</dbReference>
<evidence type="ECO:0000256" key="3">
    <source>
        <dbReference type="ARBA" id="ARBA00022729"/>
    </source>
</evidence>
<dbReference type="InterPro" id="IPR002472">
    <property type="entry name" value="Palm_thioest"/>
</dbReference>
<evidence type="ECO:0000256" key="4">
    <source>
        <dbReference type="ARBA" id="ARBA00022801"/>
    </source>
</evidence>
<evidence type="ECO:0000313" key="11">
    <source>
        <dbReference type="EMBL" id="CAH1272584.1"/>
    </source>
</evidence>
<evidence type="ECO:0000256" key="1">
    <source>
        <dbReference type="ARBA" id="ARBA00004371"/>
    </source>
</evidence>
<keyword evidence="6" id="KW-0325">Glycoprotein</keyword>
<dbReference type="OrthoDB" id="155976at2759"/>
<keyword evidence="12" id="KW-1185">Reference proteome</keyword>
<reference evidence="11" key="1">
    <citation type="submission" date="2022-01" db="EMBL/GenBank/DDBJ databases">
        <authorList>
            <person name="Braso-Vives M."/>
        </authorList>
    </citation>
    <scope>NUCLEOTIDE SEQUENCE</scope>
</reference>
<evidence type="ECO:0000256" key="5">
    <source>
        <dbReference type="ARBA" id="ARBA00023157"/>
    </source>
</evidence>
<dbReference type="PRINTS" id="PR00414">
    <property type="entry name" value="PPTHIESTRASE"/>
</dbReference>
<protein>
    <recommendedName>
        <fullName evidence="8">palmitoyl-CoA hydrolase</fullName>
        <ecNumber evidence="8">3.1.2.2</ecNumber>
    </recommendedName>
</protein>
<evidence type="ECO:0000256" key="7">
    <source>
        <dbReference type="ARBA" id="ARBA00023228"/>
    </source>
</evidence>
<keyword evidence="5" id="KW-1015">Disulfide bond</keyword>
<dbReference type="GO" id="GO:0098599">
    <property type="term" value="F:palmitoyl hydrolase activity"/>
    <property type="evidence" value="ECO:0007669"/>
    <property type="project" value="InterPro"/>
</dbReference>
<dbReference type="Pfam" id="PF02089">
    <property type="entry name" value="Palm_thioest"/>
    <property type="match status" value="1"/>
</dbReference>
<dbReference type="EC" id="3.1.2.2" evidence="8"/>